<feature type="binding site" evidence="8 10">
    <location>
        <position position="113"/>
    </location>
    <ligand>
        <name>substrate</name>
    </ligand>
</feature>
<dbReference type="PANTHER" id="PTHR21272">
    <property type="entry name" value="CATABOLIC 3-DEHYDROQUINASE"/>
    <property type="match status" value="1"/>
</dbReference>
<sequence length="151" mass="16418">MSKRKVLVLNGPNLNLLGTREPHIYGAETLADVEQRCRAAADTLGLAIDFRQSNAEHQLIDWLHAARHDTDGVVINPAAYTHTSVALADALSAIAKPVIEVHISNVHRREPFRHHSYVSAVAEAVICGCGTEGYVFALQRMSTILSQGAAR</sequence>
<dbReference type="RefSeq" id="WP_045564005.1">
    <property type="nucleotide sequence ID" value="NZ_CM003772.1"/>
</dbReference>
<dbReference type="HAMAP" id="MF_00169">
    <property type="entry name" value="AroQ"/>
    <property type="match status" value="1"/>
</dbReference>
<dbReference type="GO" id="GO:0008652">
    <property type="term" value="P:amino acid biosynthetic process"/>
    <property type="evidence" value="ECO:0007669"/>
    <property type="project" value="UniProtKB-KW"/>
</dbReference>
<accession>A0AA40UW55</accession>
<evidence type="ECO:0000256" key="2">
    <source>
        <dbReference type="ARBA" id="ARBA00003924"/>
    </source>
</evidence>
<dbReference type="PANTHER" id="PTHR21272:SF3">
    <property type="entry name" value="CATABOLIC 3-DEHYDROQUINASE"/>
    <property type="match status" value="1"/>
</dbReference>
<comment type="similarity">
    <text evidence="4 8">Belongs to the type-II 3-dehydroquinase family.</text>
</comment>
<evidence type="ECO:0000256" key="8">
    <source>
        <dbReference type="HAMAP-Rule" id="MF_00169"/>
    </source>
</evidence>
<dbReference type="EMBL" id="LNJU01000005">
    <property type="protein sequence ID" value="KWZ53896.1"/>
    <property type="molecule type" value="Genomic_DNA"/>
</dbReference>
<dbReference type="PROSITE" id="PS01029">
    <property type="entry name" value="DEHYDROQUINASE_II"/>
    <property type="match status" value="1"/>
</dbReference>
<keyword evidence="8" id="KW-0057">Aromatic amino acid biosynthesis</keyword>
<evidence type="ECO:0000256" key="1">
    <source>
        <dbReference type="ARBA" id="ARBA00001864"/>
    </source>
</evidence>
<dbReference type="AlphaFoldDB" id="A0AA40UW55"/>
<evidence type="ECO:0000256" key="4">
    <source>
        <dbReference type="ARBA" id="ARBA00011037"/>
    </source>
</evidence>
<proteinExistence type="inferred from homology"/>
<dbReference type="Proteomes" id="UP000070119">
    <property type="component" value="Chromosome 2"/>
</dbReference>
<feature type="active site" description="Proton acceptor" evidence="8 9">
    <location>
        <position position="25"/>
    </location>
</feature>
<evidence type="ECO:0000313" key="14">
    <source>
        <dbReference type="Proteomes" id="UP000056453"/>
    </source>
</evidence>
<feature type="binding site" evidence="8 10">
    <location>
        <position position="89"/>
    </location>
    <ligand>
        <name>substrate</name>
    </ligand>
</feature>
<feature type="binding site" evidence="8 10">
    <location>
        <position position="76"/>
    </location>
    <ligand>
        <name>substrate</name>
    </ligand>
</feature>
<dbReference type="InterPro" id="IPR001874">
    <property type="entry name" value="DHquinase_II"/>
</dbReference>
<dbReference type="PIRSF" id="PIRSF001399">
    <property type="entry name" value="DHquinase_II"/>
    <property type="match status" value="1"/>
</dbReference>
<feature type="binding site" evidence="8 10">
    <location>
        <begin position="103"/>
        <end position="104"/>
    </location>
    <ligand>
        <name>substrate</name>
    </ligand>
</feature>
<feature type="site" description="Transition state stabilizer" evidence="8 11">
    <location>
        <position position="20"/>
    </location>
</feature>
<feature type="binding site" evidence="8 10">
    <location>
        <position position="82"/>
    </location>
    <ligand>
        <name>substrate</name>
    </ligand>
</feature>
<dbReference type="GO" id="GO:0003855">
    <property type="term" value="F:3-dehydroquinate dehydratase activity"/>
    <property type="evidence" value="ECO:0007669"/>
    <property type="project" value="UniProtKB-UniRule"/>
</dbReference>
<reference evidence="12 14" key="1">
    <citation type="submission" date="2015-11" db="EMBL/GenBank/DDBJ databases">
        <title>Expanding the genomic diversity of Burkholderia species for the development of highly accurate diagnostics.</title>
        <authorList>
            <person name="Sahl J."/>
            <person name="Keim P."/>
            <person name="Wagner D."/>
        </authorList>
    </citation>
    <scope>NUCLEOTIDE SEQUENCE [LARGE SCALE GENOMIC DNA]</scope>
    <source>
        <strain evidence="12 14">MSMB1808WGS</strain>
    </source>
</reference>
<dbReference type="NCBIfam" id="NF003807">
    <property type="entry name" value="PRK05395.1-4"/>
    <property type="match status" value="1"/>
</dbReference>
<dbReference type="Pfam" id="PF01220">
    <property type="entry name" value="DHquinase_II"/>
    <property type="match status" value="1"/>
</dbReference>
<evidence type="ECO:0000256" key="7">
    <source>
        <dbReference type="ARBA" id="ARBA00023239"/>
    </source>
</evidence>
<evidence type="ECO:0000313" key="13">
    <source>
        <dbReference type="EMBL" id="KWZ53896.1"/>
    </source>
</evidence>
<comment type="pathway">
    <text evidence="3 8">Metabolic intermediate biosynthesis; chorismate biosynthesis; chorismate from D-erythrose 4-phosphate and phosphoenolpyruvate: step 3/7.</text>
</comment>
<reference evidence="13 15" key="2">
    <citation type="submission" date="2015-11" db="EMBL/GenBank/DDBJ databases">
        <authorList>
            <person name="Sahl J."/>
            <person name="Wagner D."/>
            <person name="Keim P."/>
        </authorList>
    </citation>
    <scope>NUCLEOTIDE SEQUENCE [LARGE SCALE GENOMIC DNA]</scope>
    <source>
        <strain evidence="13 15">MSMB1157</strain>
    </source>
</reference>
<dbReference type="CDD" id="cd00466">
    <property type="entry name" value="DHQase_II"/>
    <property type="match status" value="1"/>
</dbReference>
<dbReference type="NCBIfam" id="NF003804">
    <property type="entry name" value="PRK05395.1-1"/>
    <property type="match status" value="1"/>
</dbReference>
<evidence type="ECO:0000256" key="10">
    <source>
        <dbReference type="PIRSR" id="PIRSR001399-2"/>
    </source>
</evidence>
<evidence type="ECO:0000256" key="11">
    <source>
        <dbReference type="PIRSR" id="PIRSR001399-3"/>
    </source>
</evidence>
<keyword evidence="7 8" id="KW-0456">Lyase</keyword>
<evidence type="ECO:0000313" key="12">
    <source>
        <dbReference type="EMBL" id="KVQ01281.1"/>
    </source>
</evidence>
<organism evidence="13 15">
    <name type="scientific">Burkholderia ubonensis</name>
    <dbReference type="NCBI Taxonomy" id="101571"/>
    <lineage>
        <taxon>Bacteria</taxon>
        <taxon>Pseudomonadati</taxon>
        <taxon>Pseudomonadota</taxon>
        <taxon>Betaproteobacteria</taxon>
        <taxon>Burkholderiales</taxon>
        <taxon>Burkholderiaceae</taxon>
        <taxon>Burkholderia</taxon>
        <taxon>Burkholderia cepacia complex</taxon>
    </lineage>
</organism>
<evidence type="ECO:0000256" key="9">
    <source>
        <dbReference type="PIRSR" id="PIRSR001399-1"/>
    </source>
</evidence>
<dbReference type="SUPFAM" id="SSF52304">
    <property type="entry name" value="Type II 3-dehydroquinate dehydratase"/>
    <property type="match status" value="1"/>
</dbReference>
<dbReference type="GO" id="GO:0009423">
    <property type="term" value="P:chorismate biosynthetic process"/>
    <property type="evidence" value="ECO:0007669"/>
    <property type="project" value="UniProtKB-UniRule"/>
</dbReference>
<dbReference type="NCBIfam" id="NF003806">
    <property type="entry name" value="PRK05395.1-3"/>
    <property type="match status" value="1"/>
</dbReference>
<dbReference type="InterPro" id="IPR018509">
    <property type="entry name" value="DHquinase_II_CS"/>
</dbReference>
<comment type="caution">
    <text evidence="13">The sequence shown here is derived from an EMBL/GenBank/DDBJ whole genome shotgun (WGS) entry which is preliminary data.</text>
</comment>
<keyword evidence="8" id="KW-0028">Amino-acid biosynthesis</keyword>
<dbReference type="Proteomes" id="UP000056453">
    <property type="component" value="Unassembled WGS sequence"/>
</dbReference>
<dbReference type="InterPro" id="IPR036441">
    <property type="entry name" value="DHquinase_II_sf"/>
</dbReference>
<evidence type="ECO:0000256" key="6">
    <source>
        <dbReference type="ARBA" id="ARBA00012060"/>
    </source>
</evidence>
<name>A0AA40UW55_9BURK</name>
<comment type="function">
    <text evidence="2 8">Catalyzes a trans-dehydration via an enolate intermediate.</text>
</comment>
<dbReference type="GO" id="GO:0009073">
    <property type="term" value="P:aromatic amino acid family biosynthetic process"/>
    <property type="evidence" value="ECO:0007669"/>
    <property type="project" value="UniProtKB-KW"/>
</dbReference>
<protein>
    <recommendedName>
        <fullName evidence="6 8">3-dehydroquinate dehydratase</fullName>
        <shortName evidence="8">3-dehydroquinase</shortName>
        <ecNumber evidence="6 8">4.2.1.10</ecNumber>
    </recommendedName>
    <alternativeName>
        <fullName evidence="8">Type II DHQase</fullName>
    </alternativeName>
</protein>
<dbReference type="GO" id="GO:0019631">
    <property type="term" value="P:quinate catabolic process"/>
    <property type="evidence" value="ECO:0007669"/>
    <property type="project" value="TreeGrafter"/>
</dbReference>
<feature type="active site" description="Proton donor" evidence="8 9">
    <location>
        <position position="102"/>
    </location>
</feature>
<dbReference type="EMBL" id="LPBJ01000024">
    <property type="protein sequence ID" value="KVQ01281.1"/>
    <property type="molecule type" value="Genomic_DNA"/>
</dbReference>
<dbReference type="EC" id="4.2.1.10" evidence="6 8"/>
<evidence type="ECO:0000256" key="5">
    <source>
        <dbReference type="ARBA" id="ARBA00011193"/>
    </source>
</evidence>
<keyword evidence="14" id="KW-1185">Reference proteome</keyword>
<dbReference type="NCBIfam" id="TIGR01088">
    <property type="entry name" value="aroQ"/>
    <property type="match status" value="1"/>
</dbReference>
<evidence type="ECO:0000256" key="3">
    <source>
        <dbReference type="ARBA" id="ARBA00004902"/>
    </source>
</evidence>
<gene>
    <name evidence="8" type="primary">aroQ</name>
    <name evidence="12" type="ORF">WJ96_33685</name>
    <name evidence="13" type="ORF">WK57_33835</name>
</gene>
<dbReference type="NCBIfam" id="NF003805">
    <property type="entry name" value="PRK05395.1-2"/>
    <property type="match status" value="1"/>
</dbReference>
<evidence type="ECO:0000313" key="15">
    <source>
        <dbReference type="Proteomes" id="UP000070119"/>
    </source>
</evidence>
<comment type="subunit">
    <text evidence="5 8">Homododecamer.</text>
</comment>
<comment type="catalytic activity">
    <reaction evidence="1 8">
        <text>3-dehydroquinate = 3-dehydroshikimate + H2O</text>
        <dbReference type="Rhea" id="RHEA:21096"/>
        <dbReference type="ChEBI" id="CHEBI:15377"/>
        <dbReference type="ChEBI" id="CHEBI:16630"/>
        <dbReference type="ChEBI" id="CHEBI:32364"/>
        <dbReference type="EC" id="4.2.1.10"/>
    </reaction>
</comment>
<dbReference type="Gene3D" id="3.40.50.9100">
    <property type="entry name" value="Dehydroquinase, class II"/>
    <property type="match status" value="1"/>
</dbReference>